<dbReference type="AlphaFoldDB" id="A0A9D1L9Y4"/>
<keyword evidence="1" id="KW-1133">Transmembrane helix</keyword>
<accession>A0A9D1L9Y4</accession>
<comment type="caution">
    <text evidence="2">The sequence shown here is derived from an EMBL/GenBank/DDBJ whole genome shotgun (WGS) entry which is preliminary data.</text>
</comment>
<keyword evidence="1" id="KW-0812">Transmembrane</keyword>
<feature type="transmembrane region" description="Helical" evidence="1">
    <location>
        <begin position="182"/>
        <end position="204"/>
    </location>
</feature>
<feature type="transmembrane region" description="Helical" evidence="1">
    <location>
        <begin position="111"/>
        <end position="131"/>
    </location>
</feature>
<proteinExistence type="predicted"/>
<dbReference type="PROSITE" id="PS51257">
    <property type="entry name" value="PROKAR_LIPOPROTEIN"/>
    <property type="match status" value="1"/>
</dbReference>
<dbReference type="PANTHER" id="PTHR37814:SF1">
    <property type="entry name" value="MEMBRANE PROTEIN"/>
    <property type="match status" value="1"/>
</dbReference>
<sequence>MTYFARFGYPGLIGLFAACALIAFCGAKALLTVLRGGLRDPHALNIALGGKGFGTFLTICCGLFAYSAYIIMLAGIRQLCGGSLAAVLLVSVCAYIVLYKGFGMLVKICGICAPLLAVAIAITALAGSFTGDGAAAAATYECKPLQIAVKAILYAGYNVLTSICVLGRSLHLLESGKTAVRGAILGAAMLFLSGAAVLVALVHGGIPPNRYEMPVLALFAEESLVFHAVLLITMFISAISGLTSTCVFFTGLLPERKMGILLGLAAIPATYITFGKLMDVLYPIFGIAGIFLMIVLALIGKKNV</sequence>
<feature type="transmembrane region" description="Helical" evidence="1">
    <location>
        <begin position="224"/>
        <end position="251"/>
    </location>
</feature>
<evidence type="ECO:0000256" key="1">
    <source>
        <dbReference type="SAM" id="Phobius"/>
    </source>
</evidence>
<feature type="transmembrane region" description="Helical" evidence="1">
    <location>
        <begin position="151"/>
        <end position="170"/>
    </location>
</feature>
<dbReference type="EMBL" id="DVMM01000097">
    <property type="protein sequence ID" value="HIU29615.1"/>
    <property type="molecule type" value="Genomic_DNA"/>
</dbReference>
<feature type="transmembrane region" description="Helical" evidence="1">
    <location>
        <begin position="12"/>
        <end position="34"/>
    </location>
</feature>
<evidence type="ECO:0000313" key="3">
    <source>
        <dbReference type="Proteomes" id="UP000824089"/>
    </source>
</evidence>
<feature type="transmembrane region" description="Helical" evidence="1">
    <location>
        <begin position="82"/>
        <end position="99"/>
    </location>
</feature>
<organism evidence="2 3">
    <name type="scientific">Candidatus Egerieisoma faecipullorum</name>
    <dbReference type="NCBI Taxonomy" id="2840963"/>
    <lineage>
        <taxon>Bacteria</taxon>
        <taxon>Bacillati</taxon>
        <taxon>Bacillota</taxon>
        <taxon>Clostridia</taxon>
        <taxon>Eubacteriales</taxon>
        <taxon>Clostridiaceae</taxon>
        <taxon>Clostridiaceae incertae sedis</taxon>
        <taxon>Candidatus Egerieisoma</taxon>
    </lineage>
</organism>
<evidence type="ECO:0000313" key="2">
    <source>
        <dbReference type="EMBL" id="HIU29615.1"/>
    </source>
</evidence>
<dbReference type="Proteomes" id="UP000824089">
    <property type="component" value="Unassembled WGS sequence"/>
</dbReference>
<dbReference type="InterPro" id="IPR038728">
    <property type="entry name" value="YkvI-like"/>
</dbReference>
<protein>
    <submittedName>
        <fullName evidence="2">Uncharacterized protein</fullName>
    </submittedName>
</protein>
<name>A0A9D1L9Y4_9CLOT</name>
<feature type="transmembrane region" description="Helical" evidence="1">
    <location>
        <begin position="258"/>
        <end position="274"/>
    </location>
</feature>
<feature type="transmembrane region" description="Helical" evidence="1">
    <location>
        <begin position="55"/>
        <end position="76"/>
    </location>
</feature>
<reference evidence="2" key="1">
    <citation type="submission" date="2020-10" db="EMBL/GenBank/DDBJ databases">
        <authorList>
            <person name="Gilroy R."/>
        </authorList>
    </citation>
    <scope>NUCLEOTIDE SEQUENCE</scope>
    <source>
        <strain evidence="2">CHK195-4489</strain>
    </source>
</reference>
<keyword evidence="1" id="KW-0472">Membrane</keyword>
<feature type="transmembrane region" description="Helical" evidence="1">
    <location>
        <begin position="280"/>
        <end position="299"/>
    </location>
</feature>
<gene>
    <name evidence="2" type="ORF">IAD50_04890</name>
</gene>
<reference evidence="2" key="2">
    <citation type="journal article" date="2021" name="PeerJ">
        <title>Extensive microbial diversity within the chicken gut microbiome revealed by metagenomics and culture.</title>
        <authorList>
            <person name="Gilroy R."/>
            <person name="Ravi A."/>
            <person name="Getino M."/>
            <person name="Pursley I."/>
            <person name="Horton D.L."/>
            <person name="Alikhan N.F."/>
            <person name="Baker D."/>
            <person name="Gharbi K."/>
            <person name="Hall N."/>
            <person name="Watson M."/>
            <person name="Adriaenssens E.M."/>
            <person name="Foster-Nyarko E."/>
            <person name="Jarju S."/>
            <person name="Secka A."/>
            <person name="Antonio M."/>
            <person name="Oren A."/>
            <person name="Chaudhuri R.R."/>
            <person name="La Ragione R."/>
            <person name="Hildebrand F."/>
            <person name="Pallen M.J."/>
        </authorList>
    </citation>
    <scope>NUCLEOTIDE SEQUENCE</scope>
    <source>
        <strain evidence="2">CHK195-4489</strain>
    </source>
</reference>
<dbReference type="PANTHER" id="PTHR37814">
    <property type="entry name" value="CONSERVED MEMBRANE PROTEIN"/>
    <property type="match status" value="1"/>
</dbReference>